<dbReference type="PANTHER" id="PTHR43591">
    <property type="entry name" value="METHYLTRANSFERASE"/>
    <property type="match status" value="1"/>
</dbReference>
<dbReference type="EMBL" id="VFOZ01000002">
    <property type="protein sequence ID" value="TQL90083.1"/>
    <property type="molecule type" value="Genomic_DNA"/>
</dbReference>
<feature type="domain" description="Methyltransferase type 11" evidence="1">
    <location>
        <begin position="215"/>
        <end position="311"/>
    </location>
</feature>
<dbReference type="Pfam" id="PF08241">
    <property type="entry name" value="Methyltransf_11"/>
    <property type="match status" value="1"/>
</dbReference>
<dbReference type="GO" id="GO:0008757">
    <property type="term" value="F:S-adenosylmethionine-dependent methyltransferase activity"/>
    <property type="evidence" value="ECO:0007669"/>
    <property type="project" value="InterPro"/>
</dbReference>
<gene>
    <name evidence="2" type="ORF">FB559_7375</name>
</gene>
<dbReference type="Proteomes" id="UP000316096">
    <property type="component" value="Unassembled WGS sequence"/>
</dbReference>
<proteinExistence type="predicted"/>
<evidence type="ECO:0000259" key="1">
    <source>
        <dbReference type="Pfam" id="PF08241"/>
    </source>
</evidence>
<keyword evidence="2" id="KW-0808">Transferase</keyword>
<dbReference type="CDD" id="cd02440">
    <property type="entry name" value="AdoMet_MTases"/>
    <property type="match status" value="1"/>
</dbReference>
<keyword evidence="2" id="KW-0489">Methyltransferase</keyword>
<dbReference type="GO" id="GO:0032259">
    <property type="term" value="P:methylation"/>
    <property type="evidence" value="ECO:0007669"/>
    <property type="project" value="UniProtKB-KW"/>
</dbReference>
<dbReference type="InterPro" id="IPR029063">
    <property type="entry name" value="SAM-dependent_MTases_sf"/>
</dbReference>
<dbReference type="AlphaFoldDB" id="A0A543BZ34"/>
<name>A0A543BZ34_9ACTN</name>
<dbReference type="PANTHER" id="PTHR43591:SF24">
    <property type="entry name" value="2-METHOXY-6-POLYPRENYL-1,4-BENZOQUINOL METHYLASE, MITOCHONDRIAL"/>
    <property type="match status" value="1"/>
</dbReference>
<reference evidence="2 3" key="1">
    <citation type="submission" date="2019-06" db="EMBL/GenBank/DDBJ databases">
        <title>Sequencing the genomes of 1000 actinobacteria strains.</title>
        <authorList>
            <person name="Klenk H.-P."/>
        </authorList>
    </citation>
    <scope>NUCLEOTIDE SEQUENCE [LARGE SCALE GENOMIC DNA]</scope>
    <source>
        <strain evidence="2 3">DSM 102200</strain>
    </source>
</reference>
<comment type="caution">
    <text evidence="2">The sequence shown here is derived from an EMBL/GenBank/DDBJ whole genome shotgun (WGS) entry which is preliminary data.</text>
</comment>
<protein>
    <submittedName>
        <fullName evidence="2">Methyltransferase family protein</fullName>
    </submittedName>
</protein>
<dbReference type="SUPFAM" id="SSF53335">
    <property type="entry name" value="S-adenosyl-L-methionine-dependent methyltransferases"/>
    <property type="match status" value="1"/>
</dbReference>
<sequence>MGAGAARIGTPGSPPGPALCIMGRMTGGAMTVPTWEAMTGEQRGRWEELLDGVAALLPSGAVCAVVDGGPYPAVVADRLAARLGGRGRPCTRVGGASSLTAERTPGTVTLADGPEWHARPPAGGWDVVIWLRPRRAADEEAERDADIVIDLHDPAWPVIRQVTGRLAGRGEWYIAESRAFFGPRAETWDTRFGDDMPAYAAAVGEAGIPCGATALDAGCGTGRALPALRAAVGPAGTVLGVDITPQMLGVAAATGRAEDAVLLLADARHLPFADAAVDAVFAAGLVPHLLDPAAGLAGLARVTRTGGRLIIFHPTGRAPLAARHGRTLRPDEPLAEATLGPLLAGAGWRLDAYDDPADRFLALATRC</sequence>
<keyword evidence="3" id="KW-1185">Reference proteome</keyword>
<dbReference type="InterPro" id="IPR013216">
    <property type="entry name" value="Methyltransf_11"/>
</dbReference>
<accession>A0A543BZ34</accession>
<dbReference type="Gene3D" id="3.40.50.150">
    <property type="entry name" value="Vaccinia Virus protein VP39"/>
    <property type="match status" value="1"/>
</dbReference>
<organism evidence="2 3">
    <name type="scientific">Actinoallomurus bryophytorum</name>
    <dbReference type="NCBI Taxonomy" id="1490222"/>
    <lineage>
        <taxon>Bacteria</taxon>
        <taxon>Bacillati</taxon>
        <taxon>Actinomycetota</taxon>
        <taxon>Actinomycetes</taxon>
        <taxon>Streptosporangiales</taxon>
        <taxon>Thermomonosporaceae</taxon>
        <taxon>Actinoallomurus</taxon>
    </lineage>
</organism>
<evidence type="ECO:0000313" key="3">
    <source>
        <dbReference type="Proteomes" id="UP000316096"/>
    </source>
</evidence>
<evidence type="ECO:0000313" key="2">
    <source>
        <dbReference type="EMBL" id="TQL90083.1"/>
    </source>
</evidence>